<dbReference type="Proteomes" id="UP001194580">
    <property type="component" value="Unassembled WGS sequence"/>
</dbReference>
<name>A0AAD4CZK0_9FUNG</name>
<evidence type="ECO:0000313" key="3">
    <source>
        <dbReference type="Proteomes" id="UP001194580"/>
    </source>
</evidence>
<evidence type="ECO:0000256" key="1">
    <source>
        <dbReference type="SAM" id="MobiDB-lite"/>
    </source>
</evidence>
<accession>A0AAD4CZK0</accession>
<reference evidence="2" key="1">
    <citation type="journal article" date="2020" name="Fungal Divers.">
        <title>Resolving the Mortierellaceae phylogeny through synthesis of multi-gene phylogenetics and phylogenomics.</title>
        <authorList>
            <person name="Vandepol N."/>
            <person name="Liber J."/>
            <person name="Desiro A."/>
            <person name="Na H."/>
            <person name="Kennedy M."/>
            <person name="Barry K."/>
            <person name="Grigoriev I.V."/>
            <person name="Miller A.N."/>
            <person name="O'Donnell K."/>
            <person name="Stajich J.E."/>
            <person name="Bonito G."/>
        </authorList>
    </citation>
    <scope>NUCLEOTIDE SEQUENCE</scope>
    <source>
        <strain evidence="2">NRRL 28262</strain>
    </source>
</reference>
<dbReference type="AlphaFoldDB" id="A0AAD4CZK0"/>
<gene>
    <name evidence="2" type="ORF">BGZ95_008426</name>
</gene>
<comment type="caution">
    <text evidence="2">The sequence shown here is derived from an EMBL/GenBank/DDBJ whole genome shotgun (WGS) entry which is preliminary data.</text>
</comment>
<organism evidence="2 3">
    <name type="scientific">Linnemannia exigua</name>
    <dbReference type="NCBI Taxonomy" id="604196"/>
    <lineage>
        <taxon>Eukaryota</taxon>
        <taxon>Fungi</taxon>
        <taxon>Fungi incertae sedis</taxon>
        <taxon>Mucoromycota</taxon>
        <taxon>Mortierellomycotina</taxon>
        <taxon>Mortierellomycetes</taxon>
        <taxon>Mortierellales</taxon>
        <taxon>Mortierellaceae</taxon>
        <taxon>Linnemannia</taxon>
    </lineage>
</organism>
<keyword evidence="3" id="KW-1185">Reference proteome</keyword>
<feature type="region of interest" description="Disordered" evidence="1">
    <location>
        <begin position="1"/>
        <end position="58"/>
    </location>
</feature>
<sequence length="81" mass="8670">MELRDEAAGDKPGGLWDQEGDAIEDDDGDDDYPPKTNDSHDDNEYGAGAGDSADGRPQYILDEKRAVRAVMDHDIGSGSST</sequence>
<dbReference type="EMBL" id="JAAAIL010004412">
    <property type="protein sequence ID" value="KAG0247810.1"/>
    <property type="molecule type" value="Genomic_DNA"/>
</dbReference>
<protein>
    <submittedName>
        <fullName evidence="2">Uncharacterized protein</fullName>
    </submittedName>
</protein>
<feature type="non-terminal residue" evidence="2">
    <location>
        <position position="81"/>
    </location>
</feature>
<evidence type="ECO:0000313" key="2">
    <source>
        <dbReference type="EMBL" id="KAG0247810.1"/>
    </source>
</evidence>
<proteinExistence type="predicted"/>
<feature type="compositionally biased region" description="Acidic residues" evidence="1">
    <location>
        <begin position="18"/>
        <end position="31"/>
    </location>
</feature>